<proteinExistence type="predicted"/>
<dbReference type="EMBL" id="RQTK01000459">
    <property type="protein sequence ID" value="RUS79303.1"/>
    <property type="molecule type" value="Genomic_DNA"/>
</dbReference>
<dbReference type="InterPro" id="IPR048278">
    <property type="entry name" value="PFN"/>
</dbReference>
<dbReference type="SUPFAM" id="SSF55770">
    <property type="entry name" value="Profilin (actin-binding protein)"/>
    <property type="match status" value="1"/>
</dbReference>
<dbReference type="OrthoDB" id="6149258at2759"/>
<keyword evidence="2" id="KW-1185">Reference proteome</keyword>
<evidence type="ECO:0008006" key="3">
    <source>
        <dbReference type="Google" id="ProtNLM"/>
    </source>
</evidence>
<comment type="caution">
    <text evidence="1">The sequence shown here is derived from an EMBL/GenBank/DDBJ whole genome shotgun (WGS) entry which is preliminary data.</text>
</comment>
<accession>A0A433TCQ2</accession>
<protein>
    <recommendedName>
        <fullName evidence="3">Profilin</fullName>
    </recommendedName>
</protein>
<sequence length="165" mass="17744">MSWSDFISHVASTTSKVERVLVYDEQGSPLAATAGVETSKAEGQALTNCLLDPTLLLTKLHIDGDCFWCLQGEDKNMVGRGVKDDSMVIAAVQEGDNSVAFIGHSAGKGSFIFELQDCLALRAQGRLLPQLQKQQVEQDQQHLLVTVDVNIDAGTSAGQTLVDIL</sequence>
<evidence type="ECO:0000313" key="1">
    <source>
        <dbReference type="EMBL" id="RUS79303.1"/>
    </source>
</evidence>
<dbReference type="InterPro" id="IPR036140">
    <property type="entry name" value="PFN_sf"/>
</dbReference>
<evidence type="ECO:0000313" key="2">
    <source>
        <dbReference type="Proteomes" id="UP000271974"/>
    </source>
</evidence>
<organism evidence="1 2">
    <name type="scientific">Elysia chlorotica</name>
    <name type="common">Eastern emerald elysia</name>
    <name type="synonym">Sea slug</name>
    <dbReference type="NCBI Taxonomy" id="188477"/>
    <lineage>
        <taxon>Eukaryota</taxon>
        <taxon>Metazoa</taxon>
        <taxon>Spiralia</taxon>
        <taxon>Lophotrochozoa</taxon>
        <taxon>Mollusca</taxon>
        <taxon>Gastropoda</taxon>
        <taxon>Heterobranchia</taxon>
        <taxon>Euthyneura</taxon>
        <taxon>Panpulmonata</taxon>
        <taxon>Sacoglossa</taxon>
        <taxon>Placobranchoidea</taxon>
        <taxon>Plakobranchidae</taxon>
        <taxon>Elysia</taxon>
    </lineage>
</organism>
<dbReference type="GO" id="GO:0003779">
    <property type="term" value="F:actin binding"/>
    <property type="evidence" value="ECO:0007669"/>
    <property type="project" value="InterPro"/>
</dbReference>
<dbReference type="Pfam" id="PF00235">
    <property type="entry name" value="Profilin"/>
    <property type="match status" value="1"/>
</dbReference>
<dbReference type="Proteomes" id="UP000271974">
    <property type="component" value="Unassembled WGS sequence"/>
</dbReference>
<reference evidence="1 2" key="1">
    <citation type="submission" date="2019-01" db="EMBL/GenBank/DDBJ databases">
        <title>A draft genome assembly of the solar-powered sea slug Elysia chlorotica.</title>
        <authorList>
            <person name="Cai H."/>
            <person name="Li Q."/>
            <person name="Fang X."/>
            <person name="Li J."/>
            <person name="Curtis N.E."/>
            <person name="Altenburger A."/>
            <person name="Shibata T."/>
            <person name="Feng M."/>
            <person name="Maeda T."/>
            <person name="Schwartz J.A."/>
            <person name="Shigenobu S."/>
            <person name="Lundholm N."/>
            <person name="Nishiyama T."/>
            <person name="Yang H."/>
            <person name="Hasebe M."/>
            <person name="Li S."/>
            <person name="Pierce S.K."/>
            <person name="Wang J."/>
        </authorList>
    </citation>
    <scope>NUCLEOTIDE SEQUENCE [LARGE SCALE GENOMIC DNA]</scope>
    <source>
        <strain evidence="1">EC2010</strain>
        <tissue evidence="1">Whole organism of an adult</tissue>
    </source>
</reference>
<name>A0A433TCQ2_ELYCH</name>
<dbReference type="AlphaFoldDB" id="A0A433TCQ2"/>
<dbReference type="Gene3D" id="3.30.450.30">
    <property type="entry name" value="Dynein light chain 2a, cytoplasmic"/>
    <property type="match status" value="1"/>
</dbReference>
<gene>
    <name evidence="1" type="ORF">EGW08_012921</name>
</gene>